<evidence type="ECO:0000313" key="2">
    <source>
        <dbReference type="Proteomes" id="UP000218257"/>
    </source>
</evidence>
<accession>A0AB33HV04</accession>
<gene>
    <name evidence="1" type="ORF">DEHALATV1_0069</name>
</gene>
<proteinExistence type="predicted"/>
<dbReference type="AlphaFoldDB" id="A0AB33HV04"/>
<dbReference type="Proteomes" id="UP000218257">
    <property type="component" value="Chromosome"/>
</dbReference>
<protein>
    <recommendedName>
        <fullName evidence="3">Zona occludens toxin N-terminal domain-containing protein</fullName>
    </recommendedName>
</protein>
<dbReference type="RefSeq" id="WP_096476551.1">
    <property type="nucleotide sequence ID" value="NZ_AP017649.1"/>
</dbReference>
<reference evidence="1 2" key="1">
    <citation type="journal article" date="2017" name="Sci. Rep.">
        <title>Isolation and genomic characterization of a Dehalococcoides strain suggests genomic rearrangement during culture.</title>
        <authorList>
            <person name="Yohda M."/>
            <person name="Ikegami K."/>
            <person name="Aita Y."/>
            <person name="Kitajima M."/>
            <person name="Takechi A."/>
            <person name="Iwamoto M."/>
            <person name="Fukuda T."/>
            <person name="Tamura N."/>
            <person name="Shibasaki J."/>
            <person name="Koike S."/>
            <person name="Komatsu D."/>
            <person name="Miyagi S."/>
            <person name="Nishimura M."/>
            <person name="Uchino Y."/>
            <person name="Shiroma A."/>
            <person name="Shimoji M."/>
            <person name="Tamotsu H."/>
            <person name="Ashimine N."/>
            <person name="Shinzato M."/>
            <person name="Ohki S."/>
            <person name="Nakano K."/>
            <person name="Teruya K."/>
            <person name="Satou K."/>
            <person name="Hirano T."/>
            <person name="Yagi O."/>
        </authorList>
    </citation>
    <scope>NUCLEOTIDE SEQUENCE [LARGE SCALE GENOMIC DNA]</scope>
    <source>
        <strain evidence="1 2">UCH-ATV1</strain>
    </source>
</reference>
<evidence type="ECO:0008006" key="3">
    <source>
        <dbReference type="Google" id="ProtNLM"/>
    </source>
</evidence>
<organism evidence="1 2">
    <name type="scientific">Dehalococcoides mccartyi</name>
    <dbReference type="NCBI Taxonomy" id="61435"/>
    <lineage>
        <taxon>Bacteria</taxon>
        <taxon>Bacillati</taxon>
        <taxon>Chloroflexota</taxon>
        <taxon>Dehalococcoidia</taxon>
        <taxon>Dehalococcoidales</taxon>
        <taxon>Dehalococcoidaceae</taxon>
        <taxon>Dehalococcoides</taxon>
    </lineage>
</organism>
<dbReference type="EMBL" id="AP017649">
    <property type="protein sequence ID" value="BAZ96697.1"/>
    <property type="molecule type" value="Genomic_DNA"/>
</dbReference>
<evidence type="ECO:0000313" key="1">
    <source>
        <dbReference type="EMBL" id="BAZ96697.1"/>
    </source>
</evidence>
<dbReference type="SUPFAM" id="SSF52540">
    <property type="entry name" value="P-loop containing nucleoside triphosphate hydrolases"/>
    <property type="match status" value="1"/>
</dbReference>
<name>A0AB33HV04_9CHLR</name>
<sequence length="265" mass="30361">MVAIWGFIGPEGGGKTTAMTYFSELHMALGGECRVFPGYDLYTPLTYRRVKQIEIHELVTMSRSLKSVIVDIDEIQQFNDSSRHMTVINQLTGYVGMQRRKLGLGMFYTLQNWMWLYDRMRWLTHFLTICTDMYYTPWGKANHISRGKFFLLRTLDCKGFVTGKPWSDMGTKILSPIGIFPYYRSYNVIDIFEGQRQIVIKKQQDIIDLRRDPSMEELKASASGPSPIGEVDFQEADAGLLTSLAEKGLDIATVGRVGRRLKKEV</sequence>
<dbReference type="InterPro" id="IPR027417">
    <property type="entry name" value="P-loop_NTPase"/>
</dbReference>